<accession>A0ACC1HJJ1</accession>
<dbReference type="Proteomes" id="UP001145114">
    <property type="component" value="Unassembled WGS sequence"/>
</dbReference>
<evidence type="ECO:0000313" key="2">
    <source>
        <dbReference type="Proteomes" id="UP001145114"/>
    </source>
</evidence>
<sequence>NYLVCFKRYDYDGLKWVLSANQPSAKHKSCLPPPPDATVSVKCSNEDSSTGGCSSKKARSGGKKTKG</sequence>
<keyword evidence="2" id="KW-1185">Reference proteome</keyword>
<comment type="caution">
    <text evidence="1">The sequence shown here is derived from an EMBL/GenBank/DDBJ whole genome shotgun (WGS) entry which is preliminary data.</text>
</comment>
<feature type="non-terminal residue" evidence="1">
    <location>
        <position position="67"/>
    </location>
</feature>
<gene>
    <name evidence="1" type="ORF">EV182_008299</name>
</gene>
<evidence type="ECO:0000313" key="1">
    <source>
        <dbReference type="EMBL" id="KAJ1676382.1"/>
    </source>
</evidence>
<protein>
    <submittedName>
        <fullName evidence="1">Uncharacterized protein</fullName>
    </submittedName>
</protein>
<name>A0ACC1HJJ1_9FUNG</name>
<proteinExistence type="predicted"/>
<dbReference type="EMBL" id="JAMZIH010004203">
    <property type="protein sequence ID" value="KAJ1676382.1"/>
    <property type="molecule type" value="Genomic_DNA"/>
</dbReference>
<reference evidence="1" key="1">
    <citation type="submission" date="2022-06" db="EMBL/GenBank/DDBJ databases">
        <title>Phylogenomic reconstructions and comparative analyses of Kickxellomycotina fungi.</title>
        <authorList>
            <person name="Reynolds N.K."/>
            <person name="Stajich J.E."/>
            <person name="Barry K."/>
            <person name="Grigoriev I.V."/>
            <person name="Crous P."/>
            <person name="Smith M.E."/>
        </authorList>
    </citation>
    <scope>NUCLEOTIDE SEQUENCE</scope>
    <source>
        <strain evidence="1">RSA 2271</strain>
    </source>
</reference>
<feature type="non-terminal residue" evidence="1">
    <location>
        <position position="1"/>
    </location>
</feature>
<organism evidence="1 2">
    <name type="scientific">Spiromyces aspiralis</name>
    <dbReference type="NCBI Taxonomy" id="68401"/>
    <lineage>
        <taxon>Eukaryota</taxon>
        <taxon>Fungi</taxon>
        <taxon>Fungi incertae sedis</taxon>
        <taxon>Zoopagomycota</taxon>
        <taxon>Kickxellomycotina</taxon>
        <taxon>Kickxellomycetes</taxon>
        <taxon>Kickxellales</taxon>
        <taxon>Kickxellaceae</taxon>
        <taxon>Spiromyces</taxon>
    </lineage>
</organism>